<dbReference type="AlphaFoldDB" id="A0A8J2IQ92"/>
<evidence type="ECO:0000259" key="1">
    <source>
        <dbReference type="Pfam" id="PF06985"/>
    </source>
</evidence>
<dbReference type="EMBL" id="CAJSTJ010000151">
    <property type="protein sequence ID" value="CAG7562601.1"/>
    <property type="molecule type" value="Genomic_DNA"/>
</dbReference>
<name>A0A8J2IQ92_FUSEQ</name>
<dbReference type="Pfam" id="PF06985">
    <property type="entry name" value="HET"/>
    <property type="match status" value="1"/>
</dbReference>
<gene>
    <name evidence="2" type="ORF">FEQUK3_LOCUS8323</name>
</gene>
<evidence type="ECO:0000313" key="3">
    <source>
        <dbReference type="Proteomes" id="UP000693738"/>
    </source>
</evidence>
<sequence length="621" mass="69637">MDVQPDKPFPYQPLKSDEIRLLHVQPGTSDLISVDLHTVENPASQTFWALSYVWGARENPATIFLNGQPFSITRNLYGALFEYRRHTFKEGAEGKAFLWVDAICINQNDNVEKSVQVPRMSDIYGKCQHVLAWLGPVEVEDEKSICKLAEMLKEFKSPVNEEIAEDGRIKTFMKLGKSDQEIAAEVDLVRKALKSIGHRPWFRRIWILQEAVLAQRSPILLCGKYELGYDIFFKTWVLMLNPSEDGQLLYSFMAENPVRFKAIEVMYKRILRERGPGDQAETGQEKQCALDVFKLLSEATELEATVTHDRLYALIGLLACDPLPEPIQPDYTKSLENLCHDLTLFILKETNDIRALNLGTVGGFEGVPSWTPDIRNSWTARANLGNTLGGYFHLSPNGNTLTLPAIILGHCVSVSSPVKPDPETGIMPPSAFLKYDEDIISPVAAVRQMTRMEVMIEWLKHHFADIYTEERLVQDPSILQRIMLAYTCMVHTQPIAALGTRYGSEQQLQGAFGMVTDPIIQHNLIGCSSFVLQDGTGGSLLHDDSSAAVGDAICVFQGLSVPFLIRSFDGGKTCRVVGQVSKWENTGSSLPEEVLGSYQGSFERYHRGKETEHGVRMIELH</sequence>
<dbReference type="PANTHER" id="PTHR24148">
    <property type="entry name" value="ANKYRIN REPEAT DOMAIN-CONTAINING PROTEIN 39 HOMOLOG-RELATED"/>
    <property type="match status" value="1"/>
</dbReference>
<reference evidence="2" key="1">
    <citation type="submission" date="2021-05" db="EMBL/GenBank/DDBJ databases">
        <authorList>
            <person name="Khan N."/>
        </authorList>
    </citation>
    <scope>NUCLEOTIDE SEQUENCE</scope>
</reference>
<evidence type="ECO:0000313" key="2">
    <source>
        <dbReference type="EMBL" id="CAG7562601.1"/>
    </source>
</evidence>
<protein>
    <recommendedName>
        <fullName evidence="1">Heterokaryon incompatibility domain-containing protein</fullName>
    </recommendedName>
</protein>
<dbReference type="Proteomes" id="UP000693738">
    <property type="component" value="Unassembled WGS sequence"/>
</dbReference>
<dbReference type="InterPro" id="IPR052895">
    <property type="entry name" value="HetReg/Transcr_Mod"/>
</dbReference>
<dbReference type="InterPro" id="IPR010730">
    <property type="entry name" value="HET"/>
</dbReference>
<accession>A0A8J2IQ92</accession>
<feature type="domain" description="Heterokaryon incompatibility" evidence="1">
    <location>
        <begin position="48"/>
        <end position="210"/>
    </location>
</feature>
<organism evidence="2 3">
    <name type="scientific">Fusarium equiseti</name>
    <name type="common">Fusarium scirpi</name>
    <dbReference type="NCBI Taxonomy" id="61235"/>
    <lineage>
        <taxon>Eukaryota</taxon>
        <taxon>Fungi</taxon>
        <taxon>Dikarya</taxon>
        <taxon>Ascomycota</taxon>
        <taxon>Pezizomycotina</taxon>
        <taxon>Sordariomycetes</taxon>
        <taxon>Hypocreomycetidae</taxon>
        <taxon>Hypocreales</taxon>
        <taxon>Nectriaceae</taxon>
        <taxon>Fusarium</taxon>
        <taxon>Fusarium incarnatum-equiseti species complex</taxon>
    </lineage>
</organism>
<dbReference type="PANTHER" id="PTHR24148:SF82">
    <property type="entry name" value="HETEROKARYON INCOMPATIBILITY DOMAIN-CONTAINING PROTEIN"/>
    <property type="match status" value="1"/>
</dbReference>
<proteinExistence type="predicted"/>
<comment type="caution">
    <text evidence="2">The sequence shown here is derived from an EMBL/GenBank/DDBJ whole genome shotgun (WGS) entry which is preliminary data.</text>
</comment>